<dbReference type="AlphaFoldDB" id="X0W0D4"/>
<protein>
    <recommendedName>
        <fullName evidence="2">Formyl transferase N-terminal domain-containing protein</fullName>
    </recommendedName>
</protein>
<dbReference type="InterPro" id="IPR036477">
    <property type="entry name" value="Formyl_transf_N_sf"/>
</dbReference>
<proteinExistence type="predicted"/>
<comment type="caution">
    <text evidence="1">The sequence shown here is derived from an EMBL/GenBank/DDBJ whole genome shotgun (WGS) entry which is preliminary data.</text>
</comment>
<organism evidence="1">
    <name type="scientific">marine sediment metagenome</name>
    <dbReference type="NCBI Taxonomy" id="412755"/>
    <lineage>
        <taxon>unclassified sequences</taxon>
        <taxon>metagenomes</taxon>
        <taxon>ecological metagenomes</taxon>
    </lineage>
</organism>
<reference evidence="1" key="1">
    <citation type="journal article" date="2014" name="Front. Microbiol.">
        <title>High frequency of phylogenetically diverse reductive dehalogenase-homologous genes in deep subseafloor sedimentary metagenomes.</title>
        <authorList>
            <person name="Kawai M."/>
            <person name="Futagami T."/>
            <person name="Toyoda A."/>
            <person name="Takaki Y."/>
            <person name="Nishi S."/>
            <person name="Hori S."/>
            <person name="Arai W."/>
            <person name="Tsubouchi T."/>
            <person name="Morono Y."/>
            <person name="Uchiyama I."/>
            <person name="Ito T."/>
            <person name="Fujiyama A."/>
            <person name="Inagaki F."/>
            <person name="Takami H."/>
        </authorList>
    </citation>
    <scope>NUCLEOTIDE SEQUENCE</scope>
    <source>
        <strain evidence="1">Expedition CK06-06</strain>
    </source>
</reference>
<dbReference type="SUPFAM" id="SSF53328">
    <property type="entry name" value="Formyltransferase"/>
    <property type="match status" value="1"/>
</dbReference>
<evidence type="ECO:0008006" key="2">
    <source>
        <dbReference type="Google" id="ProtNLM"/>
    </source>
</evidence>
<accession>X0W0D4</accession>
<evidence type="ECO:0000313" key="1">
    <source>
        <dbReference type="EMBL" id="GAG18113.1"/>
    </source>
</evidence>
<name>X0W0D4_9ZZZZ</name>
<gene>
    <name evidence="1" type="ORF">S01H1_52690</name>
</gene>
<sequence>GTWQEVIWQLIDNKAQETGVMMHLVTPELDKGPPVAYCTFSIRGKPFDKYWDDIKGQPLEELKREPGENNRLFKLIRQHELRREFPLIIATIKAFSQGKIKITADRKVVDAEGRPIKGYNLTSEIDALVKGAIP</sequence>
<dbReference type="Gene3D" id="3.40.50.170">
    <property type="entry name" value="Formyl transferase, N-terminal domain"/>
    <property type="match status" value="1"/>
</dbReference>
<feature type="non-terminal residue" evidence="1">
    <location>
        <position position="1"/>
    </location>
</feature>
<dbReference type="EMBL" id="BARS01034074">
    <property type="protein sequence ID" value="GAG18113.1"/>
    <property type="molecule type" value="Genomic_DNA"/>
</dbReference>